<dbReference type="AlphaFoldDB" id="T2KQF7"/>
<organism evidence="1 2">
    <name type="scientific">Formosa agariphila (strain DSM 15362 / KCTC 12365 / LMG 23005 / KMM 3901 / M-2Alg 35-1)</name>
    <dbReference type="NCBI Taxonomy" id="1347342"/>
    <lineage>
        <taxon>Bacteria</taxon>
        <taxon>Pseudomonadati</taxon>
        <taxon>Bacteroidota</taxon>
        <taxon>Flavobacteriia</taxon>
        <taxon>Flavobacteriales</taxon>
        <taxon>Flavobacteriaceae</taxon>
        <taxon>Formosa</taxon>
    </lineage>
</organism>
<dbReference type="PATRIC" id="fig|1347342.6.peg.3281"/>
<dbReference type="HOGENOM" id="CLU_2915796_0_0_10"/>
<accession>T2KQF7</accession>
<sequence length="61" mass="7266">MKNKINPICVKDILKSRQFYSGKNNTSVIDDWELYMYFKEKSIYLIKGDSIIELEPSYLIE</sequence>
<protein>
    <submittedName>
        <fullName evidence="1">Uncharacterized protein</fullName>
    </submittedName>
</protein>
<gene>
    <name evidence="1" type="ORF">BN863_32530</name>
</gene>
<keyword evidence="2" id="KW-1185">Reference proteome</keyword>
<evidence type="ECO:0000313" key="2">
    <source>
        <dbReference type="Proteomes" id="UP000016160"/>
    </source>
</evidence>
<evidence type="ECO:0000313" key="1">
    <source>
        <dbReference type="EMBL" id="CDF80965.1"/>
    </source>
</evidence>
<proteinExistence type="predicted"/>
<name>T2KQF7_FORAG</name>
<reference evidence="1 2" key="1">
    <citation type="journal article" date="2013" name="Appl. Environ. Microbiol.">
        <title>The genome of the alga-associated marine flavobacterium Formosa agariphila KMM 3901T reveals a broad potential for degradation of algal polysaccharides.</title>
        <authorList>
            <person name="Mann A.J."/>
            <person name="Hahnke R.L."/>
            <person name="Huang S."/>
            <person name="Werner J."/>
            <person name="Xing P."/>
            <person name="Barbeyron T."/>
            <person name="Huettel B."/>
            <person name="Stueber K."/>
            <person name="Reinhardt R."/>
            <person name="Harder J."/>
            <person name="Gloeckner F.O."/>
            <person name="Amann R.I."/>
            <person name="Teeling H."/>
        </authorList>
    </citation>
    <scope>NUCLEOTIDE SEQUENCE [LARGE SCALE GENOMIC DNA]</scope>
    <source>
        <strain evidence="2">DSM 15362 / KCTC 12365 / LMG 23005 / KMM 3901</strain>
    </source>
</reference>
<dbReference type="EMBL" id="HG315671">
    <property type="protein sequence ID" value="CDF80965.1"/>
    <property type="molecule type" value="Genomic_DNA"/>
</dbReference>
<dbReference type="Proteomes" id="UP000016160">
    <property type="component" value="Chromosome"/>
</dbReference>
<dbReference type="STRING" id="1347342.BN863_32530"/>